<gene>
    <name evidence="2" type="ORF">BRADI_1g01686v3</name>
</gene>
<evidence type="ECO:0000256" key="1">
    <source>
        <dbReference type="SAM" id="MobiDB-lite"/>
    </source>
</evidence>
<dbReference type="EMBL" id="CM000880">
    <property type="protein sequence ID" value="PNT73791.1"/>
    <property type="molecule type" value="Genomic_DNA"/>
</dbReference>
<name>A0A0Q3GM08_BRADI</name>
<dbReference type="AlphaFoldDB" id="A0A0Q3GM08"/>
<feature type="region of interest" description="Disordered" evidence="1">
    <location>
        <begin position="166"/>
        <end position="192"/>
    </location>
</feature>
<reference evidence="2 3" key="1">
    <citation type="journal article" date="2010" name="Nature">
        <title>Genome sequencing and analysis of the model grass Brachypodium distachyon.</title>
        <authorList>
            <consortium name="International Brachypodium Initiative"/>
        </authorList>
    </citation>
    <scope>NUCLEOTIDE SEQUENCE [LARGE SCALE GENOMIC DNA]</scope>
    <source>
        <strain evidence="2 3">Bd21</strain>
    </source>
</reference>
<reference evidence="2" key="2">
    <citation type="submission" date="2017-06" db="EMBL/GenBank/DDBJ databases">
        <title>WGS assembly of Brachypodium distachyon.</title>
        <authorList>
            <consortium name="The International Brachypodium Initiative"/>
            <person name="Lucas S."/>
            <person name="Harmon-Smith M."/>
            <person name="Lail K."/>
            <person name="Tice H."/>
            <person name="Grimwood J."/>
            <person name="Bruce D."/>
            <person name="Barry K."/>
            <person name="Shu S."/>
            <person name="Lindquist E."/>
            <person name="Wang M."/>
            <person name="Pitluck S."/>
            <person name="Vogel J.P."/>
            <person name="Garvin D.F."/>
            <person name="Mockler T.C."/>
            <person name="Schmutz J."/>
            <person name="Rokhsar D."/>
            <person name="Bevan M.W."/>
        </authorList>
    </citation>
    <scope>NUCLEOTIDE SEQUENCE</scope>
    <source>
        <strain evidence="2">Bd21</strain>
    </source>
</reference>
<dbReference type="EMBL" id="CM000880">
    <property type="protein sequence ID" value="KQK12111.1"/>
    <property type="molecule type" value="Genomic_DNA"/>
</dbReference>
<accession>A0A0Q3GM08</accession>
<feature type="region of interest" description="Disordered" evidence="1">
    <location>
        <begin position="1"/>
        <end position="109"/>
    </location>
</feature>
<feature type="compositionally biased region" description="Pro residues" evidence="1">
    <location>
        <begin position="79"/>
        <end position="89"/>
    </location>
</feature>
<organism evidence="2">
    <name type="scientific">Brachypodium distachyon</name>
    <name type="common">Purple false brome</name>
    <name type="synonym">Trachynia distachya</name>
    <dbReference type="NCBI Taxonomy" id="15368"/>
    <lineage>
        <taxon>Eukaryota</taxon>
        <taxon>Viridiplantae</taxon>
        <taxon>Streptophyta</taxon>
        <taxon>Embryophyta</taxon>
        <taxon>Tracheophyta</taxon>
        <taxon>Spermatophyta</taxon>
        <taxon>Magnoliopsida</taxon>
        <taxon>Liliopsida</taxon>
        <taxon>Poales</taxon>
        <taxon>Poaceae</taxon>
        <taxon>BOP clade</taxon>
        <taxon>Pooideae</taxon>
        <taxon>Stipodae</taxon>
        <taxon>Brachypodieae</taxon>
        <taxon>Brachypodium</taxon>
    </lineage>
</organism>
<reference evidence="3" key="3">
    <citation type="submission" date="2018-08" db="UniProtKB">
        <authorList>
            <consortium name="EnsemblPlants"/>
        </authorList>
    </citation>
    <scope>IDENTIFICATION</scope>
    <source>
        <strain evidence="3">cv. Bd21</strain>
    </source>
</reference>
<evidence type="ECO:0000313" key="4">
    <source>
        <dbReference type="Proteomes" id="UP000008810"/>
    </source>
</evidence>
<dbReference type="Gramene" id="PNT73791">
    <property type="protein sequence ID" value="PNT73791"/>
    <property type="gene ID" value="BRADI_1g01686v3"/>
</dbReference>
<dbReference type="EnsemblPlants" id="KQK12111">
    <property type="protein sequence ID" value="KQK12111"/>
    <property type="gene ID" value="BRADI_1g01686v3"/>
</dbReference>
<keyword evidence="4" id="KW-1185">Reference proteome</keyword>
<dbReference type="Proteomes" id="UP000008810">
    <property type="component" value="Chromosome 1"/>
</dbReference>
<dbReference type="Gramene" id="KQK12111">
    <property type="protein sequence ID" value="KQK12111"/>
    <property type="gene ID" value="BRADI_1g01686v3"/>
</dbReference>
<sequence length="192" mass="20065">MGGKGEGPSGDVLTARIINPKSTGYNQFDVREIPSGGGARREERQRSGRFASRPATTQKTKAGARCDRRSRRLRSRASPSPPAILPPPQRAKSSLCRPKLPRAPNRRASMAPSLNRRIPTLELLLASHQGGDGSAVQMGACAGASVRPASGASDCLASASSCPAVGGPGTSIWTPPRPQPSVEASRHDGWPG</sequence>
<evidence type="ECO:0000313" key="2">
    <source>
        <dbReference type="EMBL" id="KQK12111.1"/>
    </source>
</evidence>
<proteinExistence type="predicted"/>
<dbReference type="InParanoid" id="A0A0Q3GM08"/>
<dbReference type="EnsemblPlants" id="PNT73791">
    <property type="protein sequence ID" value="PNT73791"/>
    <property type="gene ID" value="BRADI_1g01686v3"/>
</dbReference>
<evidence type="ECO:0000313" key="3">
    <source>
        <dbReference type="EnsemblPlants" id="KQK12111"/>
    </source>
</evidence>
<protein>
    <submittedName>
        <fullName evidence="2 3">Uncharacterized protein</fullName>
    </submittedName>
</protein>